<dbReference type="OrthoDB" id="9775084at2"/>
<dbReference type="SUPFAM" id="SSF47741">
    <property type="entry name" value="CO dehydrogenase ISP C-domain like"/>
    <property type="match status" value="1"/>
</dbReference>
<keyword evidence="2" id="KW-0479">Metal-binding</keyword>
<dbReference type="PANTHER" id="PTHR45331:SF2">
    <property type="entry name" value="OXIDOREDUCTASE WITH IRON-SULFUR SUBUNIT"/>
    <property type="match status" value="1"/>
</dbReference>
<evidence type="ECO:0000313" key="8">
    <source>
        <dbReference type="EMBL" id="PNG06323.1"/>
    </source>
</evidence>
<dbReference type="PROSITE" id="PS51318">
    <property type="entry name" value="TAT"/>
    <property type="match status" value="1"/>
</dbReference>
<dbReference type="PROSITE" id="PS51085">
    <property type="entry name" value="2FE2S_FER_2"/>
    <property type="match status" value="1"/>
</dbReference>
<dbReference type="Gene3D" id="1.10.150.120">
    <property type="entry name" value="[2Fe-2S]-binding domain"/>
    <property type="match status" value="1"/>
</dbReference>
<evidence type="ECO:0000259" key="7">
    <source>
        <dbReference type="PROSITE" id="PS51085"/>
    </source>
</evidence>
<dbReference type="InterPro" id="IPR012675">
    <property type="entry name" value="Beta-grasp_dom_sf"/>
</dbReference>
<evidence type="ECO:0000256" key="3">
    <source>
        <dbReference type="ARBA" id="ARBA00023002"/>
    </source>
</evidence>
<dbReference type="GO" id="GO:0016903">
    <property type="term" value="F:oxidoreductase activity, acting on the aldehyde or oxo group of donors"/>
    <property type="evidence" value="ECO:0007669"/>
    <property type="project" value="TreeGrafter"/>
</dbReference>
<dbReference type="PROSITE" id="PS00197">
    <property type="entry name" value="2FE2S_FER_1"/>
    <property type="match status" value="1"/>
</dbReference>
<evidence type="ECO:0000313" key="9">
    <source>
        <dbReference type="Proteomes" id="UP000235897"/>
    </source>
</evidence>
<evidence type="ECO:0000256" key="5">
    <source>
        <dbReference type="ARBA" id="ARBA00023014"/>
    </source>
</evidence>
<comment type="caution">
    <text evidence="8">The sequence shown here is derived from an EMBL/GenBank/DDBJ whole genome shotgun (WGS) entry which is preliminary data.</text>
</comment>
<evidence type="ECO:0000256" key="6">
    <source>
        <dbReference type="SAM" id="MobiDB-lite"/>
    </source>
</evidence>
<keyword evidence="5" id="KW-0411">Iron-sulfur</keyword>
<dbReference type="InterPro" id="IPR002888">
    <property type="entry name" value="2Fe-2S-bd"/>
</dbReference>
<dbReference type="CDD" id="cd00207">
    <property type="entry name" value="fer2"/>
    <property type="match status" value="1"/>
</dbReference>
<accession>A0A2N8SV06</accession>
<dbReference type="InterPro" id="IPR006311">
    <property type="entry name" value="TAT_signal"/>
</dbReference>
<evidence type="ECO:0000256" key="2">
    <source>
        <dbReference type="ARBA" id="ARBA00022723"/>
    </source>
</evidence>
<dbReference type="Pfam" id="PF00111">
    <property type="entry name" value="Fer2"/>
    <property type="match status" value="1"/>
</dbReference>
<dbReference type="InterPro" id="IPR036884">
    <property type="entry name" value="2Fe-2S-bd_dom_sf"/>
</dbReference>
<dbReference type="SUPFAM" id="SSF54292">
    <property type="entry name" value="2Fe-2S ferredoxin-like"/>
    <property type="match status" value="1"/>
</dbReference>
<organism evidence="8 9">
    <name type="scientific">Stutzerimonas stutzeri</name>
    <name type="common">Pseudomonas stutzeri</name>
    <dbReference type="NCBI Taxonomy" id="316"/>
    <lineage>
        <taxon>Bacteria</taxon>
        <taxon>Pseudomonadati</taxon>
        <taxon>Pseudomonadota</taxon>
        <taxon>Gammaproteobacteria</taxon>
        <taxon>Pseudomonadales</taxon>
        <taxon>Pseudomonadaceae</taxon>
        <taxon>Stutzerimonas</taxon>
    </lineage>
</organism>
<dbReference type="Proteomes" id="UP000235897">
    <property type="component" value="Unassembled WGS sequence"/>
</dbReference>
<keyword evidence="3" id="KW-0560">Oxidoreductase</keyword>
<dbReference type="InterPro" id="IPR052914">
    <property type="entry name" value="Aldehyde_Oxdr_Iron-Sulfur"/>
</dbReference>
<dbReference type="AlphaFoldDB" id="A0A2N8SV06"/>
<name>A0A2N8SV06_STUST</name>
<dbReference type="InterPro" id="IPR006058">
    <property type="entry name" value="2Fe2S_fd_BS"/>
</dbReference>
<feature type="domain" description="2Fe-2S ferredoxin-type" evidence="7">
    <location>
        <begin position="83"/>
        <end position="159"/>
    </location>
</feature>
<dbReference type="GO" id="GO:0046872">
    <property type="term" value="F:metal ion binding"/>
    <property type="evidence" value="ECO:0007669"/>
    <property type="project" value="UniProtKB-KW"/>
</dbReference>
<sequence>MADDHHNPPGQDDRDSNPRNGVEIHNPDTASRSRRAFLKVVGATGLAAAAVPAWGRVGYVNDDKEEPAAQRQEGGAGPAAGHQRITLKVNGKPHTLDVAANMVLLDVLRHQLDLTGTKKGCDHGQCGACTIHVNGQAINSCLSLAIAHDGDEITTVEGLERDGRMHPIQQAFLEHDAYQCGYCTSGQMMTAVAILNDPSVGKDDLSVREAMSGNICRCGAYKNILSAIQSARKQMKPA</sequence>
<feature type="compositionally biased region" description="Basic and acidic residues" evidence="6">
    <location>
        <begin position="1"/>
        <end position="17"/>
    </location>
</feature>
<gene>
    <name evidence="8" type="ORF">CXL00_09675</name>
</gene>
<keyword evidence="4" id="KW-0408">Iron</keyword>
<dbReference type="InterPro" id="IPR001041">
    <property type="entry name" value="2Fe-2S_ferredoxin-type"/>
</dbReference>
<evidence type="ECO:0000256" key="4">
    <source>
        <dbReference type="ARBA" id="ARBA00023004"/>
    </source>
</evidence>
<dbReference type="GO" id="GO:0051537">
    <property type="term" value="F:2 iron, 2 sulfur cluster binding"/>
    <property type="evidence" value="ECO:0007669"/>
    <property type="project" value="UniProtKB-KW"/>
</dbReference>
<dbReference type="FunFam" id="3.10.20.30:FF:000020">
    <property type="entry name" value="Xanthine dehydrogenase iron-sulfur subunit"/>
    <property type="match status" value="1"/>
</dbReference>
<dbReference type="Pfam" id="PF01799">
    <property type="entry name" value="Fer2_2"/>
    <property type="match status" value="1"/>
</dbReference>
<protein>
    <submittedName>
        <fullName evidence="8">Xanthine dehydrogenase</fullName>
    </submittedName>
</protein>
<dbReference type="InterPro" id="IPR036010">
    <property type="entry name" value="2Fe-2S_ferredoxin-like_sf"/>
</dbReference>
<feature type="region of interest" description="Disordered" evidence="6">
    <location>
        <begin position="1"/>
        <end position="33"/>
    </location>
</feature>
<proteinExistence type="predicted"/>
<dbReference type="PANTHER" id="PTHR45331">
    <property type="entry name" value="OXIDOREDUCTASE, IRON-SULPHUR BINDING SUBUNIT-RELATED-RELATED"/>
    <property type="match status" value="1"/>
</dbReference>
<evidence type="ECO:0000256" key="1">
    <source>
        <dbReference type="ARBA" id="ARBA00022714"/>
    </source>
</evidence>
<dbReference type="Gene3D" id="3.10.20.30">
    <property type="match status" value="1"/>
</dbReference>
<reference evidence="8 9" key="1">
    <citation type="submission" date="2018-01" db="EMBL/GenBank/DDBJ databases">
        <title>Denitrification phenotypes of diverse strains of Pseudomonas stutzeri.</title>
        <authorList>
            <person name="Milligan D.A."/>
            <person name="Bergaust L."/>
            <person name="Bakken L.R."/>
            <person name="Frostegard A."/>
        </authorList>
    </citation>
    <scope>NUCLEOTIDE SEQUENCE [LARGE SCALE GENOMIC DNA]</scope>
    <source>
        <strain evidence="8 9">28a3</strain>
    </source>
</reference>
<dbReference type="EMBL" id="POUW01000003">
    <property type="protein sequence ID" value="PNG06323.1"/>
    <property type="molecule type" value="Genomic_DNA"/>
</dbReference>
<keyword evidence="1" id="KW-0001">2Fe-2S</keyword>